<organism evidence="8 9">
    <name type="scientific">Lactuca saligna</name>
    <name type="common">Willowleaf lettuce</name>
    <dbReference type="NCBI Taxonomy" id="75948"/>
    <lineage>
        <taxon>Eukaryota</taxon>
        <taxon>Viridiplantae</taxon>
        <taxon>Streptophyta</taxon>
        <taxon>Embryophyta</taxon>
        <taxon>Tracheophyta</taxon>
        <taxon>Spermatophyta</taxon>
        <taxon>Magnoliopsida</taxon>
        <taxon>eudicotyledons</taxon>
        <taxon>Gunneridae</taxon>
        <taxon>Pentapetalae</taxon>
        <taxon>asterids</taxon>
        <taxon>campanulids</taxon>
        <taxon>Asterales</taxon>
        <taxon>Asteraceae</taxon>
        <taxon>Cichorioideae</taxon>
        <taxon>Cichorieae</taxon>
        <taxon>Lactucinae</taxon>
        <taxon>Lactuca</taxon>
    </lineage>
</organism>
<dbReference type="EMBL" id="OX465084">
    <property type="protein sequence ID" value="CAI9299830.1"/>
    <property type="molecule type" value="Genomic_DNA"/>
</dbReference>
<dbReference type="GO" id="GO:0016020">
    <property type="term" value="C:membrane"/>
    <property type="evidence" value="ECO:0007669"/>
    <property type="project" value="UniProtKB-SubCell"/>
</dbReference>
<evidence type="ECO:0000313" key="8">
    <source>
        <dbReference type="EMBL" id="CAI9299830.1"/>
    </source>
</evidence>
<dbReference type="AlphaFoldDB" id="A0AA36ENH5"/>
<keyword evidence="2" id="KW-0812">Transmembrane</keyword>
<dbReference type="InterPro" id="IPR001030">
    <property type="entry name" value="Acoase/IPM_deHydtase_lsu_aba"/>
</dbReference>
<dbReference type="InterPro" id="IPR023395">
    <property type="entry name" value="MCP_dom_sf"/>
</dbReference>
<dbReference type="PANTHER" id="PTHR11670">
    <property type="entry name" value="ACONITASE/IRON-RESPONSIVE ELEMENT FAMILY MEMBER"/>
    <property type="match status" value="1"/>
</dbReference>
<dbReference type="InterPro" id="IPR036008">
    <property type="entry name" value="Aconitase_4Fe-4S_dom"/>
</dbReference>
<dbReference type="GO" id="GO:0051536">
    <property type="term" value="F:iron-sulfur cluster binding"/>
    <property type="evidence" value="ECO:0007669"/>
    <property type="project" value="UniProtKB-KW"/>
</dbReference>
<reference evidence="8" key="1">
    <citation type="submission" date="2023-04" db="EMBL/GenBank/DDBJ databases">
        <authorList>
            <person name="Vijverberg K."/>
            <person name="Xiong W."/>
            <person name="Schranz E."/>
        </authorList>
    </citation>
    <scope>NUCLEOTIDE SEQUENCE</scope>
</reference>
<gene>
    <name evidence="8" type="ORF">LSALG_LOCUS38516</name>
</gene>
<protein>
    <recommendedName>
        <fullName evidence="7">Aconitase/3-isopropylmalate dehydratase large subunit alpha/beta/alpha domain-containing protein</fullName>
    </recommendedName>
</protein>
<dbReference type="InterPro" id="IPR015931">
    <property type="entry name" value="Acnase/IPM_dHydase_lsu_aba_1/3"/>
</dbReference>
<proteinExistence type="predicted"/>
<dbReference type="Proteomes" id="UP001177003">
    <property type="component" value="Chromosome 8"/>
</dbReference>
<evidence type="ECO:0000256" key="3">
    <source>
        <dbReference type="ARBA" id="ARBA00022723"/>
    </source>
</evidence>
<dbReference type="GO" id="GO:0046872">
    <property type="term" value="F:metal ion binding"/>
    <property type="evidence" value="ECO:0007669"/>
    <property type="project" value="UniProtKB-KW"/>
</dbReference>
<sequence>MEEYSLQNAASMTPYIPLVAGYVARSLACITCYPIELARTRMQLSGVGVKLVSNTVWSTLFHQFLIVMSHIVVAVVPSGNRNFEGRVHPLTRSNYLASPPLVVAYELVCTVDIDFENKPTRPQRTERMAKHPRNHSEFKILLKLLFSSTVHLFIW</sequence>
<evidence type="ECO:0000256" key="6">
    <source>
        <dbReference type="ARBA" id="ARBA00023136"/>
    </source>
</evidence>
<comment type="subcellular location">
    <subcellularLocation>
        <location evidence="1">Membrane</location>
        <topology evidence="1">Multi-pass membrane protein</topology>
    </subcellularLocation>
</comment>
<accession>A0AA36ENH5</accession>
<evidence type="ECO:0000313" key="9">
    <source>
        <dbReference type="Proteomes" id="UP001177003"/>
    </source>
</evidence>
<evidence type="ECO:0000256" key="4">
    <source>
        <dbReference type="ARBA" id="ARBA00023004"/>
    </source>
</evidence>
<dbReference type="InterPro" id="IPR018108">
    <property type="entry name" value="MCP_transmembrane"/>
</dbReference>
<name>A0AA36ENH5_LACSI</name>
<evidence type="ECO:0000259" key="7">
    <source>
        <dbReference type="Pfam" id="PF00330"/>
    </source>
</evidence>
<dbReference type="Pfam" id="PF00330">
    <property type="entry name" value="Aconitase"/>
    <property type="match status" value="1"/>
</dbReference>
<keyword evidence="3" id="KW-0479">Metal-binding</keyword>
<keyword evidence="6" id="KW-0472">Membrane</keyword>
<dbReference type="SUPFAM" id="SSF53732">
    <property type="entry name" value="Aconitase iron-sulfur domain"/>
    <property type="match status" value="1"/>
</dbReference>
<evidence type="ECO:0000256" key="1">
    <source>
        <dbReference type="ARBA" id="ARBA00004141"/>
    </source>
</evidence>
<evidence type="ECO:0000256" key="2">
    <source>
        <dbReference type="ARBA" id="ARBA00022692"/>
    </source>
</evidence>
<keyword evidence="4" id="KW-0408">Iron</keyword>
<keyword evidence="9" id="KW-1185">Reference proteome</keyword>
<dbReference type="Pfam" id="PF00153">
    <property type="entry name" value="Mito_carr"/>
    <property type="match status" value="1"/>
</dbReference>
<dbReference type="SUPFAM" id="SSF103506">
    <property type="entry name" value="Mitochondrial carrier"/>
    <property type="match status" value="1"/>
</dbReference>
<keyword evidence="5" id="KW-0411">Iron-sulfur</keyword>
<dbReference type="Gene3D" id="3.30.499.10">
    <property type="entry name" value="Aconitase, domain 3"/>
    <property type="match status" value="1"/>
</dbReference>
<evidence type="ECO:0000256" key="5">
    <source>
        <dbReference type="ARBA" id="ARBA00023014"/>
    </source>
</evidence>
<dbReference type="InterPro" id="IPR006249">
    <property type="entry name" value="Aconitase/IRP2"/>
</dbReference>
<feature type="domain" description="Aconitase/3-isopropylmalate dehydratase large subunit alpha/beta/alpha" evidence="7">
    <location>
        <begin position="74"/>
        <end position="106"/>
    </location>
</feature>